<dbReference type="STRING" id="1160509.A0A3N4I995"/>
<dbReference type="Gene3D" id="2.60.120.920">
    <property type="match status" value="1"/>
</dbReference>
<dbReference type="PRINTS" id="PR01415">
    <property type="entry name" value="ANKYRIN"/>
</dbReference>
<dbReference type="Gene3D" id="1.10.150.60">
    <property type="entry name" value="ARID DNA-binding domain"/>
    <property type="match status" value="1"/>
</dbReference>
<feature type="compositionally biased region" description="Basic and acidic residues" evidence="5">
    <location>
        <begin position="527"/>
        <end position="544"/>
    </location>
</feature>
<gene>
    <name evidence="8" type="ORF">BJ508DRAFT_327091</name>
</gene>
<dbReference type="EMBL" id="ML119685">
    <property type="protein sequence ID" value="RPA80761.1"/>
    <property type="molecule type" value="Genomic_DNA"/>
</dbReference>
<dbReference type="SMART" id="SM00248">
    <property type="entry name" value="ANK"/>
    <property type="match status" value="14"/>
</dbReference>
<dbReference type="InterPro" id="IPR036431">
    <property type="entry name" value="ARID_dom_sf"/>
</dbReference>
<evidence type="ECO:0000259" key="7">
    <source>
        <dbReference type="PROSITE" id="PS51011"/>
    </source>
</evidence>
<feature type="compositionally biased region" description="Basic and acidic residues" evidence="5">
    <location>
        <begin position="1003"/>
        <end position="1015"/>
    </location>
</feature>
<dbReference type="Proteomes" id="UP000275078">
    <property type="component" value="Unassembled WGS sequence"/>
</dbReference>
<dbReference type="InterPro" id="IPR001606">
    <property type="entry name" value="ARID_dom"/>
</dbReference>
<name>A0A3N4I995_ASCIM</name>
<dbReference type="InterPro" id="IPR003877">
    <property type="entry name" value="SPRY_dom"/>
</dbReference>
<feature type="repeat" description="ANK" evidence="3">
    <location>
        <begin position="1832"/>
        <end position="1859"/>
    </location>
</feature>
<keyword evidence="9" id="KW-1185">Reference proteome</keyword>
<keyword evidence="1" id="KW-0677">Repeat</keyword>
<feature type="domain" description="ARID" evidence="7">
    <location>
        <begin position="866"/>
        <end position="955"/>
    </location>
</feature>
<dbReference type="CDD" id="cd16871">
    <property type="entry name" value="ARID_Swi1p-like"/>
    <property type="match status" value="1"/>
</dbReference>
<feature type="transmembrane region" description="Helical" evidence="6">
    <location>
        <begin position="260"/>
        <end position="281"/>
    </location>
</feature>
<dbReference type="InterPro" id="IPR036770">
    <property type="entry name" value="Ankyrin_rpt-contain_sf"/>
</dbReference>
<feature type="transmembrane region" description="Helical" evidence="6">
    <location>
        <begin position="389"/>
        <end position="411"/>
    </location>
</feature>
<dbReference type="InterPro" id="IPR002110">
    <property type="entry name" value="Ankyrin_rpt"/>
</dbReference>
<feature type="transmembrane region" description="Helical" evidence="6">
    <location>
        <begin position="301"/>
        <end position="324"/>
    </location>
</feature>
<dbReference type="Pfam" id="PF00622">
    <property type="entry name" value="SPRY"/>
    <property type="match status" value="1"/>
</dbReference>
<dbReference type="SUPFAM" id="SSF48403">
    <property type="entry name" value="Ankyrin repeat"/>
    <property type="match status" value="2"/>
</dbReference>
<feature type="coiled-coil region" evidence="4">
    <location>
        <begin position="1247"/>
        <end position="1274"/>
    </location>
</feature>
<dbReference type="PANTHER" id="PTHR24198">
    <property type="entry name" value="ANKYRIN REPEAT AND PROTEIN KINASE DOMAIN-CONTAINING PROTEIN"/>
    <property type="match status" value="1"/>
</dbReference>
<evidence type="ECO:0000256" key="4">
    <source>
        <dbReference type="SAM" id="Coils"/>
    </source>
</evidence>
<evidence type="ECO:0000313" key="9">
    <source>
        <dbReference type="Proteomes" id="UP000275078"/>
    </source>
</evidence>
<evidence type="ECO:0000256" key="5">
    <source>
        <dbReference type="SAM" id="MobiDB-lite"/>
    </source>
</evidence>
<proteinExistence type="predicted"/>
<sequence>MVLLSAAVLAKGEPAAEKDDEDDVSDYATGLVSDLAPLLALFGEKFAQQYMSYATSILDSVVFALVPLGVITAIVGAIRVGGPTWLRSMIGRAREPRAVVELELMSSTSHEVCELWNGSGIVRVMGAPLIQQFIYLEDPTDNDPALDRAYTIKEAEDAGLIILRQRSRLGLVMAKHWKKFYELLKKSSLRVKELLNNEKQRTSSRLIGKKVGFVESVRLEGGTATLADNHPAKSELDGNDPAPNISLNISARVSPRELQAAAFFGLLMQGAVIALAGQITYSPQSIGIREAPKKGDGYTSNAFPSFVVGTAALCMGMFICAIIVDESTQEKRWQKSDAYANAKMTLIWLQRGHIINDQVFESAALFTKKPVEVIRQSYRKEPNLYTNKALRVFTVVGTALGVFGFIFQFIGLRALHWSVSIVQLVSIVIMAGVRALIRRGISENPLAFKLPKDFELEWLTSVLAPCGQGNGGEDSLEEALKNEIREREGEPEIMDLGAEADSSRNLRKLFFSIARAGLKSSKISKQNTERVDQTDAGKGSDARSPRVSTSKQPAPSIHLEHSTTFRRHSTGLSERFRTKRPVPVPPQRAIKMREMLGVHTQWMGEASNASVALATATESVLNALNTFLQPKDGDIVWELPYNCSVGGPASLGNTTLQISASKNKDQHQPWYLKVTEIEAILSLWLYDCHFGALSVMKKPTLVNHPSQHELVSSSGSDTPIKGSLQSGLSVVANEKSARDWLREKPQQKSALFLGFDTPQLRRDLRWWIPRSGTMNLLSIRGSEEADSKRGDAEPTTYAIPQVAVVGNDVSEFFAGDHKATTSPTWTLACKPVKYEIFSKTTGRESGEGPVGSDAVHPEACTMPSKQNDPNGFLASLKEFMAKNGSPIPGAPMINNQPVNLMYMHAVIMKNGGSSRISMSGMWPQVAMSLGYPQELAQEMMNIHGRYLALFERYWIARQLHRQQQQQQRQRQQQQQQQQQVHIKQGGQTGPGSKEPPKSGSDIKNLDGVKTDRTELDTESTPVIAVDSATEGVQATEVPGGETGRKSATSLVNPREFLRPTKSFRGQGTSSTTKRTMIGTITSTRLSLLLAQHLFGIFFRKIVECIPEIRGKSSAAQDQHSAKLIWQSFHLENSTVSQLAVAIQNAGLVSSSDEAYQLIIPTLSSFGKLPVEAVVDFVVGRQQAMEADRNWHQSAELHKELLDLAGSFKPGDDTVCRFRLKAVHAVIDHICRLESIHSSCTLFAFRDFIELSKLLKDWEQRLKDKQKDLQDVLKVLVDFYSRQGRQQQHALCTKYLTDSSTGNAGQTPAEDRASEEVLASLGYRSIHNLVTRRDPSRDVSADDDSKVAHDITGCTVFHYLISLKQNERDQVMKAVTGNDNISSDSNDAPGQLVEWLSQQSACDIDWQDNAGCTALHYAARSNYNAKLQEILQAILTKLNPNLEIHANDGATALHYAARFNPELADILIRRNAKVDSVDALGRGPVHWAALGYSDKALSTLLEHGAPANSVDVYQSTPLHVLAYSKLPVDLLNRGRFGTYVRSLSFRRCFAHLFDKNADPEAVDRQKHTPLHLAVLNGNQLAVDELLHRAQASINTKDAENNTVLHLSVLRKSKYSKEIITKLFETASAELKETRDSTDKTPFLLAATQGAKGEGSHLFRKAKEFSLDVHVTDSRRDNAVHHAVKSKNPSNEQVKLLMDLQIEAHQGNNLDLTPLHLCFLHNNWMLAQTLLESETVCSGIHSKDRHGRTALTIAIQYLPDSLPASADGAESHSLENLVELLIEKQSKFPVSGVDAGNSDGLHDSLLHTAAMFGKRTFVKILILHKFAIDQKGLNGRTPLHLAAQRGHIETVRTLILRAQDILRGQLRDTRTQHVHLPLDQAGPSEPVMEATTEPETFTESFTTVAEYLNMQDESGATALSLVADERGCQDANVAKLLVENGADAGLLNGKGFNPLHSAIAAKNVELSRQLIDLGLIRDIGQTTSNGKNILHMAVLLGDIPLIEKLMEIMPGETANQRDENGQTALTEVIVKGVVTHSDSLLRTIIETITQHDIIDVTLKDIQQMSALDHAVVVCRHLRSYLAICELLFTKSPITLFNRGRHGLTPLNILLGSPGPNCDTGFLQKLLIGLSKAVEMDGGLELLKLDVFTPKVLIFDGRYPSLRGLNLEREFFDAWMGVKDVHGWTAWSCFREMYSGLDTAMTVAASESLPHNGHKQPPHNSYSILEEAFLTATGECSSLTASWKLPTGLLPLDSSDQVAETVDGPSRYNTSPDYYWFIADHPFPPCFDTSYNKSDARYFEVTVKWKLHNAKFTSYGGLYADVIVGLTSISLWGQSTALRNKGHKIPVRHWAYSGGDGKYLADTGPASETWLAKNGWKALLDNDTIGCGLTEDKKVFFTLNGEYLGIAGTNISGQLFPMVSIGKSWSVKTNFGKEKFLWNSTTELANELGDLQRVMQDDDNDTVIDDDGYDEEVMATEGREESW</sequence>
<dbReference type="OrthoDB" id="1938591at2759"/>
<feature type="repeat" description="ANK" evidence="3">
    <location>
        <begin position="1564"/>
        <end position="1597"/>
    </location>
</feature>
<keyword evidence="6" id="KW-0812">Transmembrane</keyword>
<evidence type="ECO:0000256" key="3">
    <source>
        <dbReference type="PROSITE-ProRule" id="PRU00023"/>
    </source>
</evidence>
<evidence type="ECO:0000256" key="2">
    <source>
        <dbReference type="ARBA" id="ARBA00023043"/>
    </source>
</evidence>
<feature type="region of interest" description="Disordered" evidence="5">
    <location>
        <begin position="524"/>
        <end position="563"/>
    </location>
</feature>
<dbReference type="GO" id="GO:0003677">
    <property type="term" value="F:DNA binding"/>
    <property type="evidence" value="ECO:0007669"/>
    <property type="project" value="InterPro"/>
</dbReference>
<reference evidence="8 9" key="1">
    <citation type="journal article" date="2018" name="Nat. Ecol. Evol.">
        <title>Pezizomycetes genomes reveal the molecular basis of ectomycorrhizal truffle lifestyle.</title>
        <authorList>
            <person name="Murat C."/>
            <person name="Payen T."/>
            <person name="Noel B."/>
            <person name="Kuo A."/>
            <person name="Morin E."/>
            <person name="Chen J."/>
            <person name="Kohler A."/>
            <person name="Krizsan K."/>
            <person name="Balestrini R."/>
            <person name="Da Silva C."/>
            <person name="Montanini B."/>
            <person name="Hainaut M."/>
            <person name="Levati E."/>
            <person name="Barry K.W."/>
            <person name="Belfiori B."/>
            <person name="Cichocki N."/>
            <person name="Clum A."/>
            <person name="Dockter R.B."/>
            <person name="Fauchery L."/>
            <person name="Guy J."/>
            <person name="Iotti M."/>
            <person name="Le Tacon F."/>
            <person name="Lindquist E.A."/>
            <person name="Lipzen A."/>
            <person name="Malagnac F."/>
            <person name="Mello A."/>
            <person name="Molinier V."/>
            <person name="Miyauchi S."/>
            <person name="Poulain J."/>
            <person name="Riccioni C."/>
            <person name="Rubini A."/>
            <person name="Sitrit Y."/>
            <person name="Splivallo R."/>
            <person name="Traeger S."/>
            <person name="Wang M."/>
            <person name="Zifcakova L."/>
            <person name="Wipf D."/>
            <person name="Zambonelli A."/>
            <person name="Paolocci F."/>
            <person name="Nowrousian M."/>
            <person name="Ottonello S."/>
            <person name="Baldrian P."/>
            <person name="Spatafora J.W."/>
            <person name="Henrissat B."/>
            <person name="Nagy L.G."/>
            <person name="Aury J.M."/>
            <person name="Wincker P."/>
            <person name="Grigoriev I.V."/>
            <person name="Bonfante P."/>
            <person name="Martin F.M."/>
        </authorList>
    </citation>
    <scope>NUCLEOTIDE SEQUENCE [LARGE SCALE GENOMIC DNA]</scope>
    <source>
        <strain evidence="8 9">RN42</strain>
    </source>
</reference>
<dbReference type="SMART" id="SM01014">
    <property type="entry name" value="ARID"/>
    <property type="match status" value="1"/>
</dbReference>
<evidence type="ECO:0000313" key="8">
    <source>
        <dbReference type="EMBL" id="RPA80761.1"/>
    </source>
</evidence>
<dbReference type="SMART" id="SM00501">
    <property type="entry name" value="BRIGHT"/>
    <property type="match status" value="1"/>
</dbReference>
<dbReference type="InterPro" id="IPR013320">
    <property type="entry name" value="ConA-like_dom_sf"/>
</dbReference>
<feature type="region of interest" description="Disordered" evidence="5">
    <location>
        <begin position="965"/>
        <end position="1022"/>
    </location>
</feature>
<dbReference type="PROSITE" id="PS50297">
    <property type="entry name" value="ANK_REP_REGION"/>
    <property type="match status" value="2"/>
</dbReference>
<dbReference type="SUPFAM" id="SSF49899">
    <property type="entry name" value="Concanavalin A-like lectins/glucanases"/>
    <property type="match status" value="1"/>
</dbReference>
<organism evidence="8 9">
    <name type="scientific">Ascobolus immersus RN42</name>
    <dbReference type="NCBI Taxonomy" id="1160509"/>
    <lineage>
        <taxon>Eukaryota</taxon>
        <taxon>Fungi</taxon>
        <taxon>Dikarya</taxon>
        <taxon>Ascomycota</taxon>
        <taxon>Pezizomycotina</taxon>
        <taxon>Pezizomycetes</taxon>
        <taxon>Pezizales</taxon>
        <taxon>Ascobolaceae</taxon>
        <taxon>Ascobolus</taxon>
    </lineage>
</organism>
<dbReference type="InterPro" id="IPR044736">
    <property type="entry name" value="Gid1/RanBPM/SPLA_SPRY"/>
</dbReference>
<keyword evidence="6" id="KW-1133">Transmembrane helix</keyword>
<dbReference type="PROSITE" id="PS50088">
    <property type="entry name" value="ANK_REPEAT"/>
    <property type="match status" value="3"/>
</dbReference>
<accession>A0A3N4I995</accession>
<dbReference type="PROSITE" id="PS51011">
    <property type="entry name" value="ARID"/>
    <property type="match status" value="1"/>
</dbReference>
<dbReference type="SUPFAM" id="SSF46774">
    <property type="entry name" value="ARID-like"/>
    <property type="match status" value="1"/>
</dbReference>
<dbReference type="Gene3D" id="1.25.40.20">
    <property type="entry name" value="Ankyrin repeat-containing domain"/>
    <property type="match status" value="4"/>
</dbReference>
<feature type="repeat" description="ANK" evidence="3">
    <location>
        <begin position="1479"/>
        <end position="1511"/>
    </location>
</feature>
<keyword evidence="2 3" id="KW-0040">ANK repeat</keyword>
<evidence type="ECO:0000256" key="6">
    <source>
        <dbReference type="SAM" id="Phobius"/>
    </source>
</evidence>
<feature type="transmembrane region" description="Helical" evidence="6">
    <location>
        <begin position="61"/>
        <end position="82"/>
    </location>
</feature>
<protein>
    <recommendedName>
        <fullName evidence="7">ARID domain-containing protein</fullName>
    </recommendedName>
</protein>
<dbReference type="Pfam" id="PF01388">
    <property type="entry name" value="ARID"/>
    <property type="match status" value="1"/>
</dbReference>
<dbReference type="CDD" id="cd12885">
    <property type="entry name" value="SPRY_RanBP_like"/>
    <property type="match status" value="1"/>
</dbReference>
<feature type="compositionally biased region" description="Low complexity" evidence="5">
    <location>
        <begin position="965"/>
        <end position="979"/>
    </location>
</feature>
<dbReference type="InterPro" id="IPR043136">
    <property type="entry name" value="B30.2/SPRY_sf"/>
</dbReference>
<dbReference type="Pfam" id="PF12796">
    <property type="entry name" value="Ank_2"/>
    <property type="match status" value="3"/>
</dbReference>
<dbReference type="Pfam" id="PF00023">
    <property type="entry name" value="Ank"/>
    <property type="match status" value="1"/>
</dbReference>
<keyword evidence="4" id="KW-0175">Coiled coil</keyword>
<evidence type="ECO:0000256" key="1">
    <source>
        <dbReference type="ARBA" id="ARBA00022737"/>
    </source>
</evidence>
<keyword evidence="6" id="KW-0472">Membrane</keyword>
<dbReference type="PANTHER" id="PTHR24198:SF165">
    <property type="entry name" value="ANKYRIN REPEAT-CONTAINING PROTEIN-RELATED"/>
    <property type="match status" value="1"/>
</dbReference>